<dbReference type="EMBL" id="JARBHB010000004">
    <property type="protein sequence ID" value="KAJ8886645.1"/>
    <property type="molecule type" value="Genomic_DNA"/>
</dbReference>
<evidence type="ECO:0000313" key="1">
    <source>
        <dbReference type="EMBL" id="KAJ8886645.1"/>
    </source>
</evidence>
<accession>A0ABQ9HR69</accession>
<gene>
    <name evidence="1" type="ORF">PR048_012857</name>
</gene>
<name>A0ABQ9HR69_9NEOP</name>
<evidence type="ECO:0000313" key="2">
    <source>
        <dbReference type="Proteomes" id="UP001159363"/>
    </source>
</evidence>
<protein>
    <submittedName>
        <fullName evidence="1">Uncharacterized protein</fullName>
    </submittedName>
</protein>
<reference evidence="1 2" key="1">
    <citation type="submission" date="2023-02" db="EMBL/GenBank/DDBJ databases">
        <title>LHISI_Scaffold_Assembly.</title>
        <authorList>
            <person name="Stuart O.P."/>
            <person name="Cleave R."/>
            <person name="Magrath M.J.L."/>
            <person name="Mikheyev A.S."/>
        </authorList>
    </citation>
    <scope>NUCLEOTIDE SEQUENCE [LARGE SCALE GENOMIC DNA]</scope>
    <source>
        <strain evidence="1">Daus_M_001</strain>
        <tissue evidence="1">Leg muscle</tissue>
    </source>
</reference>
<comment type="caution">
    <text evidence="1">The sequence shown here is derived from an EMBL/GenBank/DDBJ whole genome shotgun (WGS) entry which is preliminary data.</text>
</comment>
<keyword evidence="2" id="KW-1185">Reference proteome</keyword>
<sequence>MDISEEEGQKYDRVVKCLECIFSHAQTRARNSINLTTMCRKMVKVLIHLQQHSDASVQIVVMSRYVMTSLKTELCPTLTLAKAVQICKVVEQTHELMQVIDRNEAVGPHVEHRSNRTEENVSGTLAGDREGYDYGTSHCRTGGNHKGRMVHNTNQAHSKKWGLSEQAVHHQQQKQKTPWEYNSKKDSYTRLKHVFQGLGDIKIQPHQFVLKPDSKPSVVTFQRIPFLLHDQLKEEPDRMIELEVIAKVTEPTEWLNPIEGVRKPTEEL</sequence>
<dbReference type="Proteomes" id="UP001159363">
    <property type="component" value="Chromosome X"/>
</dbReference>
<proteinExistence type="predicted"/>
<organism evidence="1 2">
    <name type="scientific">Dryococelus australis</name>
    <dbReference type="NCBI Taxonomy" id="614101"/>
    <lineage>
        <taxon>Eukaryota</taxon>
        <taxon>Metazoa</taxon>
        <taxon>Ecdysozoa</taxon>
        <taxon>Arthropoda</taxon>
        <taxon>Hexapoda</taxon>
        <taxon>Insecta</taxon>
        <taxon>Pterygota</taxon>
        <taxon>Neoptera</taxon>
        <taxon>Polyneoptera</taxon>
        <taxon>Phasmatodea</taxon>
        <taxon>Verophasmatodea</taxon>
        <taxon>Anareolatae</taxon>
        <taxon>Phasmatidae</taxon>
        <taxon>Eurycanthinae</taxon>
        <taxon>Dryococelus</taxon>
    </lineage>
</organism>